<evidence type="ECO:0000256" key="6">
    <source>
        <dbReference type="ARBA" id="ARBA00022695"/>
    </source>
</evidence>
<reference evidence="13" key="1">
    <citation type="submission" date="2013-03" db="EMBL/GenBank/DDBJ databases">
        <title>Draft genome sequence of the hydrogen-ethanol-producing anaerobic alkalithermophilic Caloramator celere.</title>
        <authorList>
            <person name="Ciranna A."/>
            <person name="Larjo A."/>
            <person name="Kivisto A."/>
            <person name="Santala V."/>
            <person name="Roos C."/>
            <person name="Karp M."/>
        </authorList>
    </citation>
    <scope>NUCLEOTIDE SEQUENCE [LARGE SCALE GENOMIC DNA]</scope>
    <source>
        <strain evidence="13">DSM 8682</strain>
    </source>
</reference>
<dbReference type="CDD" id="cd05398">
    <property type="entry name" value="NT_ClassII-CCAase"/>
    <property type="match status" value="1"/>
</dbReference>
<sequence length="361" mass="43574">MFNDAVKRFIKILNELNINFYLVGGAVRDIIIGTQSKDYDFVAEINKKQHLEISKKLKEYLNCDYQYNEYYSTTKFYVDGIDIDFVMARKEKYDGIASRPTIFEGTLYDDLKRRDYTINTIALDMINYNYIDIFNGINDIKNKKIVVLHDKSYMDDPTRFFRGIKYAARFNFNFDKYTFNLMKECIKCRLIDYLPISRVRSELDLIMNEENFIKALYYLYEFNFFNTYFNFLVNINFDLYNPIIIENEDKYVAIFYKNSLEALENIKNKLCLSNDFLEKCLKLNELNDILNYDDYKVYEFLFKNRLNKSLLKSIFNDRRINKYINYNEIKVDYDLIKSIEPNKRKEFILDYKIKHLLNEGD</sequence>
<dbReference type="GO" id="GO:0008033">
    <property type="term" value="P:tRNA processing"/>
    <property type="evidence" value="ECO:0007669"/>
    <property type="project" value="UniProtKB-KW"/>
</dbReference>
<keyword evidence="8" id="KW-0547">Nucleotide-binding</keyword>
<dbReference type="GO" id="GO:0016779">
    <property type="term" value="F:nucleotidyltransferase activity"/>
    <property type="evidence" value="ECO:0007669"/>
    <property type="project" value="UniProtKB-KW"/>
</dbReference>
<dbReference type="PANTHER" id="PTHR47788:SF1">
    <property type="entry name" value="A-ADDING TRNA NUCLEOTIDYLTRANSFERASE"/>
    <property type="match status" value="1"/>
</dbReference>
<dbReference type="Proteomes" id="UP000014923">
    <property type="component" value="Unassembled WGS sequence"/>
</dbReference>
<dbReference type="OrthoDB" id="9805698at2"/>
<comment type="caution">
    <text evidence="13">The sequence shown here is derived from an EMBL/GenBank/DDBJ whole genome shotgun (WGS) entry which is preliminary data.</text>
</comment>
<organism evidence="13 14">
    <name type="scientific">Thermobrachium celere DSM 8682</name>
    <dbReference type="NCBI Taxonomy" id="941824"/>
    <lineage>
        <taxon>Bacteria</taxon>
        <taxon>Bacillati</taxon>
        <taxon>Bacillota</taxon>
        <taxon>Clostridia</taxon>
        <taxon>Eubacteriales</taxon>
        <taxon>Clostridiaceae</taxon>
        <taxon>Thermobrachium</taxon>
    </lineage>
</organism>
<keyword evidence="6" id="KW-0548">Nucleotidyltransferase</keyword>
<feature type="domain" description="Poly A polymerase head" evidence="12">
    <location>
        <begin position="20"/>
        <end position="145"/>
    </location>
</feature>
<dbReference type="InterPro" id="IPR043519">
    <property type="entry name" value="NT_sf"/>
</dbReference>
<evidence type="ECO:0000256" key="10">
    <source>
        <dbReference type="ARBA" id="ARBA00022884"/>
    </source>
</evidence>
<evidence type="ECO:0000256" key="9">
    <source>
        <dbReference type="ARBA" id="ARBA00022842"/>
    </source>
</evidence>
<keyword evidence="5" id="KW-0819">tRNA processing</keyword>
<keyword evidence="10 11" id="KW-0694">RNA-binding</keyword>
<evidence type="ECO:0000256" key="3">
    <source>
        <dbReference type="ARBA" id="ARBA00022555"/>
    </source>
</evidence>
<dbReference type="PANTHER" id="PTHR47788">
    <property type="entry name" value="POLYA POLYMERASE"/>
    <property type="match status" value="1"/>
</dbReference>
<dbReference type="InterPro" id="IPR052390">
    <property type="entry name" value="tRNA_nt/polyA_polymerase"/>
</dbReference>
<comment type="similarity">
    <text evidence="2 11">Belongs to the tRNA nucleotidyltransferase/poly(A) polymerase family.</text>
</comment>
<evidence type="ECO:0000256" key="8">
    <source>
        <dbReference type="ARBA" id="ARBA00022741"/>
    </source>
</evidence>
<dbReference type="Gene3D" id="1.10.3090.10">
    <property type="entry name" value="cca-adding enzyme, domain 2"/>
    <property type="match status" value="1"/>
</dbReference>
<dbReference type="HOGENOM" id="CLU_015961_5_1_9"/>
<dbReference type="GO" id="GO:0000166">
    <property type="term" value="F:nucleotide binding"/>
    <property type="evidence" value="ECO:0007669"/>
    <property type="project" value="UniProtKB-KW"/>
</dbReference>
<keyword evidence="3" id="KW-0820">tRNA-binding</keyword>
<dbReference type="InterPro" id="IPR002646">
    <property type="entry name" value="PolA_pol_head_dom"/>
</dbReference>
<proteinExistence type="inferred from homology"/>
<evidence type="ECO:0000256" key="5">
    <source>
        <dbReference type="ARBA" id="ARBA00022694"/>
    </source>
</evidence>
<accession>R7RSF5</accession>
<evidence type="ECO:0000256" key="2">
    <source>
        <dbReference type="ARBA" id="ARBA00007265"/>
    </source>
</evidence>
<dbReference type="SUPFAM" id="SSF81301">
    <property type="entry name" value="Nucleotidyltransferase"/>
    <property type="match status" value="1"/>
</dbReference>
<dbReference type="GO" id="GO:0000049">
    <property type="term" value="F:tRNA binding"/>
    <property type="evidence" value="ECO:0007669"/>
    <property type="project" value="UniProtKB-KW"/>
</dbReference>
<dbReference type="GO" id="GO:0046872">
    <property type="term" value="F:metal ion binding"/>
    <property type="evidence" value="ECO:0007669"/>
    <property type="project" value="UniProtKB-KW"/>
</dbReference>
<dbReference type="Pfam" id="PF01743">
    <property type="entry name" value="PolyA_pol"/>
    <property type="match status" value="1"/>
</dbReference>
<keyword evidence="14" id="KW-1185">Reference proteome</keyword>
<evidence type="ECO:0000313" key="13">
    <source>
        <dbReference type="EMBL" id="CDF58185.1"/>
    </source>
</evidence>
<evidence type="ECO:0000256" key="7">
    <source>
        <dbReference type="ARBA" id="ARBA00022723"/>
    </source>
</evidence>
<evidence type="ECO:0000256" key="11">
    <source>
        <dbReference type="RuleBase" id="RU003953"/>
    </source>
</evidence>
<dbReference type="Gene3D" id="3.30.460.10">
    <property type="entry name" value="Beta Polymerase, domain 2"/>
    <property type="match status" value="1"/>
</dbReference>
<dbReference type="EMBL" id="CAVN010000095">
    <property type="protein sequence ID" value="CDF58185.1"/>
    <property type="molecule type" value="Genomic_DNA"/>
</dbReference>
<keyword evidence="7" id="KW-0479">Metal-binding</keyword>
<keyword evidence="4 11" id="KW-0808">Transferase</keyword>
<evidence type="ECO:0000256" key="1">
    <source>
        <dbReference type="ARBA" id="ARBA00001946"/>
    </source>
</evidence>
<name>R7RSF5_9CLOT</name>
<dbReference type="RefSeq" id="WP_018662033.1">
    <property type="nucleotide sequence ID" value="NZ_HF952018.1"/>
</dbReference>
<keyword evidence="9" id="KW-0460">Magnesium</keyword>
<protein>
    <submittedName>
        <fullName evidence="13">tRNA nucleotidyltransferase</fullName>
    </submittedName>
</protein>
<evidence type="ECO:0000313" key="14">
    <source>
        <dbReference type="Proteomes" id="UP000014923"/>
    </source>
</evidence>
<dbReference type="SUPFAM" id="SSF81891">
    <property type="entry name" value="Poly A polymerase C-terminal region-like"/>
    <property type="match status" value="1"/>
</dbReference>
<dbReference type="AlphaFoldDB" id="R7RSF5"/>
<evidence type="ECO:0000259" key="12">
    <source>
        <dbReference type="Pfam" id="PF01743"/>
    </source>
</evidence>
<evidence type="ECO:0000256" key="4">
    <source>
        <dbReference type="ARBA" id="ARBA00022679"/>
    </source>
</evidence>
<gene>
    <name evidence="13" type="ORF">TCEL_00231</name>
</gene>
<dbReference type="eggNOG" id="COG0617">
    <property type="taxonomic scope" value="Bacteria"/>
</dbReference>
<comment type="cofactor">
    <cofactor evidence="1">
        <name>Mg(2+)</name>
        <dbReference type="ChEBI" id="CHEBI:18420"/>
    </cofactor>
</comment>